<dbReference type="RefSeq" id="WP_310414626.1">
    <property type="nucleotide sequence ID" value="NZ_JAVDYC010000001.1"/>
</dbReference>
<accession>A0AAE3ZSN6</accession>
<keyword evidence="2" id="KW-0472">Membrane</keyword>
<feature type="transmembrane region" description="Helical" evidence="2">
    <location>
        <begin position="44"/>
        <end position="67"/>
    </location>
</feature>
<feature type="transmembrane region" description="Helical" evidence="2">
    <location>
        <begin position="87"/>
        <end position="105"/>
    </location>
</feature>
<sequence>MTGRRGTTAREDLVTVALTTVLVAGGITDGWAHSNLPSTLETFFTPWHGLIYAGFAGLAAWTFWLAYRVRADAPRWWRDGWPAGYRAGAVGVLVFGAGGLGDMIWHETIGIEVGLNAQFSPSHLLLVIGAILLAGSPVRAWWATAEHGLRTVTGVAALALATALTTILLSHSNAFLTDAPTREFVPGNAASNGGLDAAGGSVALLGVDAYVFTTPIIAIPFLLAHRRRPTLGAGAAIVAATVLFGMLMFEFPAPMAFGSLVAVLAALLADVIVVWLDAVRGPRAALRLPIAGAVHVALVWSGMLLGLHLDAGLRWPLEMITGIVVITAALGALLGGLATPPAAHRTPEPHRSPVMPEEKAQVTT</sequence>
<evidence type="ECO:0000256" key="1">
    <source>
        <dbReference type="SAM" id="MobiDB-lite"/>
    </source>
</evidence>
<feature type="transmembrane region" description="Helical" evidence="2">
    <location>
        <begin position="230"/>
        <end position="249"/>
    </location>
</feature>
<feature type="transmembrane region" description="Helical" evidence="2">
    <location>
        <begin position="255"/>
        <end position="276"/>
    </location>
</feature>
<feature type="transmembrane region" description="Helical" evidence="2">
    <location>
        <begin position="197"/>
        <end position="223"/>
    </location>
</feature>
<feature type="transmembrane region" description="Helical" evidence="2">
    <location>
        <begin position="125"/>
        <end position="142"/>
    </location>
</feature>
<keyword evidence="2" id="KW-0812">Transmembrane</keyword>
<keyword evidence="2" id="KW-1133">Transmembrane helix</keyword>
<gene>
    <name evidence="3" type="ORF">J2S44_003410</name>
</gene>
<reference evidence="3 4" key="1">
    <citation type="submission" date="2023-07" db="EMBL/GenBank/DDBJ databases">
        <title>Sequencing the genomes of 1000 actinobacteria strains.</title>
        <authorList>
            <person name="Klenk H.-P."/>
        </authorList>
    </citation>
    <scope>NUCLEOTIDE SEQUENCE [LARGE SCALE GENOMIC DNA]</scope>
    <source>
        <strain evidence="3 4">DSM 44711</strain>
    </source>
</reference>
<feature type="transmembrane region" description="Helical" evidence="2">
    <location>
        <begin position="288"/>
        <end position="307"/>
    </location>
</feature>
<evidence type="ECO:0000256" key="2">
    <source>
        <dbReference type="SAM" id="Phobius"/>
    </source>
</evidence>
<organism evidence="3 4">
    <name type="scientific">Catenuloplanes niger</name>
    <dbReference type="NCBI Taxonomy" id="587534"/>
    <lineage>
        <taxon>Bacteria</taxon>
        <taxon>Bacillati</taxon>
        <taxon>Actinomycetota</taxon>
        <taxon>Actinomycetes</taxon>
        <taxon>Micromonosporales</taxon>
        <taxon>Micromonosporaceae</taxon>
        <taxon>Catenuloplanes</taxon>
    </lineage>
</organism>
<protein>
    <submittedName>
        <fullName evidence="3">Heme/copper-type cytochrome/quinol oxidase subunit 3</fullName>
    </submittedName>
</protein>
<dbReference type="EMBL" id="JAVDYC010000001">
    <property type="protein sequence ID" value="MDR7323160.1"/>
    <property type="molecule type" value="Genomic_DNA"/>
</dbReference>
<feature type="compositionally biased region" description="Basic and acidic residues" evidence="1">
    <location>
        <begin position="345"/>
        <end position="364"/>
    </location>
</feature>
<evidence type="ECO:0000313" key="3">
    <source>
        <dbReference type="EMBL" id="MDR7323160.1"/>
    </source>
</evidence>
<feature type="transmembrane region" description="Helical" evidence="2">
    <location>
        <begin position="154"/>
        <end position="177"/>
    </location>
</feature>
<comment type="caution">
    <text evidence="3">The sequence shown here is derived from an EMBL/GenBank/DDBJ whole genome shotgun (WGS) entry which is preliminary data.</text>
</comment>
<dbReference type="Proteomes" id="UP001183629">
    <property type="component" value="Unassembled WGS sequence"/>
</dbReference>
<proteinExistence type="predicted"/>
<keyword evidence="4" id="KW-1185">Reference proteome</keyword>
<feature type="transmembrane region" description="Helical" evidence="2">
    <location>
        <begin position="12"/>
        <end position="32"/>
    </location>
</feature>
<name>A0AAE3ZSN6_9ACTN</name>
<dbReference type="AlphaFoldDB" id="A0AAE3ZSN6"/>
<feature type="transmembrane region" description="Helical" evidence="2">
    <location>
        <begin position="319"/>
        <end position="338"/>
    </location>
</feature>
<feature type="region of interest" description="Disordered" evidence="1">
    <location>
        <begin position="342"/>
        <end position="364"/>
    </location>
</feature>
<evidence type="ECO:0000313" key="4">
    <source>
        <dbReference type="Proteomes" id="UP001183629"/>
    </source>
</evidence>